<accession>A0AC61RQ02</accession>
<gene>
    <name evidence="1" type="ORF">E5329_22885</name>
</gene>
<sequence length="1595" mass="173283">MDLREMNHCCPNELGGGKSRMKKTSMNRLLTFAVAIVMAATSVTIPSVQAEAASGGKTVKSVKLKIGKKNVTNKKYTMTVGQKKKIKVIVGPKTSKKSVTFKSSKKKVAKVSKKGVITAKSAGKAKITVTVTGKDKKKTKKYIRLVVKKATAVKSVKLKIGSATVTNKGYTMTAGQKAKVNVTVTPKAAKKSIAFKSNKTKVAAVNKSGTITAKSAGTAKITVTVTGKNKKKKTKYINLSVKDSGNNNNNDNNDNNDTPKEIPVSGVTATISPASIKVGETAQVRASVNPENATNKTLTYSSGNKAVASVDNTGKVVGVSAGKADITVKSANGKTASVSVTVVETPVTGNTDLSYDGYKLKWEDNFDGTSLSREDWNVETHDPGWVNNELQAYVDSEENIFLKDGSLVLKPVEKTGEDGTVSYTSGRINTQNKHNFKYGLFEARVKVPKGQGFLPAFWMMPANENLYGQWPRCGEIDIMEVLGHETNKSYGTIHYGNPHSESQGNYTLASGDFSEEYHIFNVEWVPGKINWYVDGTLIHTEDDWYSATEGQGEISYPAPFDQPFYIILNLAVGGSWPGNPDETTDIANSAFYVDYVRAYQKDSYDENVQKPIKDVVLRDPDANGNYVVNGDFAVQEDLTDDKDWSFLTTLGGEGSASIQNNEIVMNTTAAGTADYSIQLVQPNLPMKKGGVYQLTFDAYADSSRTMKVDVSAPDRSYRRYLNDTEVELTTGKQTYTYNFTMTDNDDANARLEFNLGATESTASVHISNVSLKKTDEIVIEEGKKTVLADGNYVYNGSFQEGEGRLGYWNVTKNPGSEVKVTNEDNIRRLMINAPEGTSPQNPIVVSQDELALTEGNAYALSLKAEGENGKSIRLKAAGKDFTFTLTGEEAEYTDKLVLDTKPSDTNIAFYIEQPGVFYIDDVRIEEDSLIKNGSFNAGFAGYEAFVDGSASADYVVDSLSEDNAADFSIKDTGDADWKIQLKQNNVRLEEGQWYRLSLKAKSSLERKLMFAIQRDGAKHNDDWTPYSNQKIVDLGKEYQIYTDEFQMTEASDNEAVLSISMGAVGGAQITTQHRICIDDISLEKIEAPETPPVQQQPGEDLLGDGNFTDGKGAWVENISSPGQATATFENGSAKFDITDVGTADWHVQLKRPGIALQKGKNYTVSFKATSTAARDIKVAILSEKFDWYGGADVSLEANQEMPVTFSFTMDKETDLNASLVVSMGKIEEKETPASEITLKDFSLILNEEAPGGPTGPTDPEAPTEPTDPEDPTEPTINPSTAGSLIQKGEGNLLSNLEGNWEEPVTDPAAAKVQVTAEGKVQYAITNPGTEDWHVQLKRPGLKLSKGVIYCVSCKAVSTETRDIKLGVRDDQDVNKQWYGGGENITLEAGKEQTIKIAAVSQEADANALMAVFMGKVGDNTPASTITLSDFSMSVIGPKEVGAELLNAQLSAENESWDVKAVTAPADATVSFKDGKVEYDITNVGNSEWDVQLKQSNLVIEQGCSYEVSFKVTSAAARTIKMGIYRSEKHIVLYGGKDNIQLNANEEQTVTVQFTMEQATDPDSELVIGMGKIGDSTGTGKITLSDFSVKKVTKTE</sequence>
<name>A0AC61RQ02_9FIRM</name>
<dbReference type="Proteomes" id="UP000304953">
    <property type="component" value="Unassembled WGS sequence"/>
</dbReference>
<reference evidence="1" key="1">
    <citation type="submission" date="2019-04" db="EMBL/GenBank/DDBJ databases">
        <title>Microbes associate with the intestines of laboratory mice.</title>
        <authorList>
            <person name="Navarre W."/>
            <person name="Wong E."/>
            <person name="Huang K."/>
            <person name="Tropini C."/>
            <person name="Ng K."/>
            <person name="Yu B."/>
        </authorList>
    </citation>
    <scope>NUCLEOTIDE SEQUENCE</scope>
    <source>
        <strain evidence="1">NM01_1-7b</strain>
    </source>
</reference>
<comment type="caution">
    <text evidence="1">The sequence shown here is derived from an EMBL/GenBank/DDBJ whole genome shotgun (WGS) entry which is preliminary data.</text>
</comment>
<dbReference type="EMBL" id="SRYA01000071">
    <property type="protein sequence ID" value="TGY91092.1"/>
    <property type="molecule type" value="Genomic_DNA"/>
</dbReference>
<organism evidence="1 2">
    <name type="scientific">Petralouisia muris</name>
    <dbReference type="NCBI Taxonomy" id="3032872"/>
    <lineage>
        <taxon>Bacteria</taxon>
        <taxon>Bacillati</taxon>
        <taxon>Bacillota</taxon>
        <taxon>Clostridia</taxon>
        <taxon>Lachnospirales</taxon>
        <taxon>Lachnospiraceae</taxon>
        <taxon>Petralouisia</taxon>
    </lineage>
</organism>
<keyword evidence="1" id="KW-0378">Hydrolase</keyword>
<proteinExistence type="predicted"/>
<evidence type="ECO:0000313" key="1">
    <source>
        <dbReference type="EMBL" id="TGY91092.1"/>
    </source>
</evidence>
<protein>
    <submittedName>
        <fullName evidence="1">Glycosyl hydrolase family protein</fullName>
    </submittedName>
</protein>
<keyword evidence="2" id="KW-1185">Reference proteome</keyword>
<evidence type="ECO:0000313" key="2">
    <source>
        <dbReference type="Proteomes" id="UP000304953"/>
    </source>
</evidence>